<dbReference type="InterPro" id="IPR025870">
    <property type="entry name" value="Glyoxalase-like_dom"/>
</dbReference>
<dbReference type="InterPro" id="IPR029068">
    <property type="entry name" value="Glyas_Bleomycin-R_OHBP_Dase"/>
</dbReference>
<keyword evidence="3" id="KW-1185">Reference proteome</keyword>
<protein>
    <recommendedName>
        <fullName evidence="1">VOC domain-containing protein</fullName>
    </recommendedName>
</protein>
<dbReference type="InterPro" id="IPR037523">
    <property type="entry name" value="VOC_core"/>
</dbReference>
<sequence>MIDHLVYAVPDLALADDLGIALSPGGPHVGLGTRNLLASLGGDAYLEVIGPDPEQPEPDGPRPFGIDDLTEPKLVAWAVRVEDIDEAVERAKARGYDPGPVMSMSRVRPDGVLLEWRLTPPVAGILPFLIDWGSTLHPSASAAQGAVLESLLVTDYDKDAAYEGLKALGLRDFAMGYGPPGLMAEIRTSDGEVVLR</sequence>
<evidence type="ECO:0000259" key="1">
    <source>
        <dbReference type="PROSITE" id="PS51819"/>
    </source>
</evidence>
<feature type="domain" description="VOC" evidence="1">
    <location>
        <begin position="1"/>
        <end position="131"/>
    </location>
</feature>
<organism evidence="2 3">
    <name type="scientific">Kibdelosporangium banguiense</name>
    <dbReference type="NCBI Taxonomy" id="1365924"/>
    <lineage>
        <taxon>Bacteria</taxon>
        <taxon>Bacillati</taxon>
        <taxon>Actinomycetota</taxon>
        <taxon>Actinomycetes</taxon>
        <taxon>Pseudonocardiales</taxon>
        <taxon>Pseudonocardiaceae</taxon>
        <taxon>Kibdelosporangium</taxon>
    </lineage>
</organism>
<dbReference type="PANTHER" id="PTHR40265:SF1">
    <property type="entry name" value="GLYOXALASE-LIKE DOMAIN-CONTAINING PROTEIN"/>
    <property type="match status" value="1"/>
</dbReference>
<dbReference type="Proteomes" id="UP001519332">
    <property type="component" value="Unassembled WGS sequence"/>
</dbReference>
<comment type="caution">
    <text evidence="2">The sequence shown here is derived from an EMBL/GenBank/DDBJ whole genome shotgun (WGS) entry which is preliminary data.</text>
</comment>
<evidence type="ECO:0000313" key="2">
    <source>
        <dbReference type="EMBL" id="MBP2324668.1"/>
    </source>
</evidence>
<reference evidence="2 3" key="1">
    <citation type="submission" date="2021-03" db="EMBL/GenBank/DDBJ databases">
        <title>Sequencing the genomes of 1000 actinobacteria strains.</title>
        <authorList>
            <person name="Klenk H.-P."/>
        </authorList>
    </citation>
    <scope>NUCLEOTIDE SEQUENCE [LARGE SCALE GENOMIC DNA]</scope>
    <source>
        <strain evidence="2 3">DSM 46670</strain>
    </source>
</reference>
<dbReference type="PROSITE" id="PS51819">
    <property type="entry name" value="VOC"/>
    <property type="match status" value="1"/>
</dbReference>
<dbReference type="Gene3D" id="3.10.180.10">
    <property type="entry name" value="2,3-Dihydroxybiphenyl 1,2-Dioxygenase, domain 1"/>
    <property type="match status" value="1"/>
</dbReference>
<gene>
    <name evidence="2" type="ORF">JOF56_005053</name>
</gene>
<accession>A0ABS4TL87</accession>
<name>A0ABS4TL87_9PSEU</name>
<proteinExistence type="predicted"/>
<dbReference type="EMBL" id="JAGINW010000001">
    <property type="protein sequence ID" value="MBP2324668.1"/>
    <property type="molecule type" value="Genomic_DNA"/>
</dbReference>
<evidence type="ECO:0000313" key="3">
    <source>
        <dbReference type="Proteomes" id="UP001519332"/>
    </source>
</evidence>
<dbReference type="PANTHER" id="PTHR40265">
    <property type="entry name" value="BLL2707 PROTEIN"/>
    <property type="match status" value="1"/>
</dbReference>
<dbReference type="Pfam" id="PF13468">
    <property type="entry name" value="Glyoxalase_3"/>
    <property type="match status" value="1"/>
</dbReference>
<dbReference type="SUPFAM" id="SSF54593">
    <property type="entry name" value="Glyoxalase/Bleomycin resistance protein/Dihydroxybiphenyl dioxygenase"/>
    <property type="match status" value="1"/>
</dbReference>
<dbReference type="RefSeq" id="WP_209641970.1">
    <property type="nucleotide sequence ID" value="NZ_JAGINW010000001.1"/>
</dbReference>